<organism evidence="1 2">
    <name type="scientific">Eumeta variegata</name>
    <name type="common">Bagworm moth</name>
    <name type="synonym">Eumeta japonica</name>
    <dbReference type="NCBI Taxonomy" id="151549"/>
    <lineage>
        <taxon>Eukaryota</taxon>
        <taxon>Metazoa</taxon>
        <taxon>Ecdysozoa</taxon>
        <taxon>Arthropoda</taxon>
        <taxon>Hexapoda</taxon>
        <taxon>Insecta</taxon>
        <taxon>Pterygota</taxon>
        <taxon>Neoptera</taxon>
        <taxon>Endopterygota</taxon>
        <taxon>Lepidoptera</taxon>
        <taxon>Glossata</taxon>
        <taxon>Ditrysia</taxon>
        <taxon>Tineoidea</taxon>
        <taxon>Psychidae</taxon>
        <taxon>Oiketicinae</taxon>
        <taxon>Eumeta</taxon>
    </lineage>
</organism>
<dbReference type="AlphaFoldDB" id="A0A4C1U0N1"/>
<protein>
    <submittedName>
        <fullName evidence="1">Uncharacterized protein</fullName>
    </submittedName>
</protein>
<reference evidence="1 2" key="1">
    <citation type="journal article" date="2019" name="Commun. Biol.">
        <title>The bagworm genome reveals a unique fibroin gene that provides high tensile strength.</title>
        <authorList>
            <person name="Kono N."/>
            <person name="Nakamura H."/>
            <person name="Ohtoshi R."/>
            <person name="Tomita M."/>
            <person name="Numata K."/>
            <person name="Arakawa K."/>
        </authorList>
    </citation>
    <scope>NUCLEOTIDE SEQUENCE [LARGE SCALE GENOMIC DNA]</scope>
</reference>
<sequence length="150" mass="16343">MNKSKTAKVIYAVANLDAALKWADATGINKILPKNLSGGEARICTSGWWRNRPGFVQKLTPPSLNPVQMVASLSRFLDVDDGPPLVERVCIGRDHPAEACTYPFTPYKVTGPDSEASRCSKPTLQRNGLLLIGPEARQPARRFPLSCPPS</sequence>
<accession>A0A4C1U0N1</accession>
<evidence type="ECO:0000313" key="2">
    <source>
        <dbReference type="Proteomes" id="UP000299102"/>
    </source>
</evidence>
<dbReference type="EMBL" id="BGZK01000107">
    <property type="protein sequence ID" value="GBP19376.1"/>
    <property type="molecule type" value="Genomic_DNA"/>
</dbReference>
<evidence type="ECO:0000313" key="1">
    <source>
        <dbReference type="EMBL" id="GBP19376.1"/>
    </source>
</evidence>
<comment type="caution">
    <text evidence="1">The sequence shown here is derived from an EMBL/GenBank/DDBJ whole genome shotgun (WGS) entry which is preliminary data.</text>
</comment>
<keyword evidence="2" id="KW-1185">Reference proteome</keyword>
<name>A0A4C1U0N1_EUMVA</name>
<gene>
    <name evidence="1" type="ORF">EVAR_12417_1</name>
</gene>
<dbReference type="Proteomes" id="UP000299102">
    <property type="component" value="Unassembled WGS sequence"/>
</dbReference>
<proteinExistence type="predicted"/>